<protein>
    <submittedName>
        <fullName evidence="2">PPUP8428</fullName>
    </submittedName>
</protein>
<feature type="region of interest" description="Disordered" evidence="1">
    <location>
        <begin position="92"/>
        <end position="111"/>
    </location>
</feature>
<evidence type="ECO:0000256" key="1">
    <source>
        <dbReference type="SAM" id="MobiDB-lite"/>
    </source>
</evidence>
<proteinExistence type="predicted"/>
<dbReference type="AlphaFoldDB" id="A0A0S7ER07"/>
<feature type="region of interest" description="Disordered" evidence="1">
    <location>
        <begin position="1"/>
        <end position="27"/>
    </location>
</feature>
<feature type="compositionally biased region" description="Basic and acidic residues" evidence="1">
    <location>
        <begin position="1"/>
        <end position="10"/>
    </location>
</feature>
<name>A0A0S7ER07_9TELE</name>
<reference evidence="2" key="1">
    <citation type="submission" date="2014-12" db="EMBL/GenBank/DDBJ databases">
        <title>Parallel Evolution in Life History Adaptation Evident in the Tissue-Specific Poeciliopsis prolifica transcriptome.</title>
        <authorList>
            <person name="Jue N.K."/>
            <person name="Foley R.J."/>
            <person name="Obergfell C."/>
            <person name="Reznick D.N."/>
            <person name="O'Neill R.J."/>
            <person name="O'Neill M.J."/>
        </authorList>
    </citation>
    <scope>NUCLEOTIDE SEQUENCE</scope>
</reference>
<organism evidence="2">
    <name type="scientific">Poeciliopsis prolifica</name>
    <name type="common">blackstripe livebearer</name>
    <dbReference type="NCBI Taxonomy" id="188132"/>
    <lineage>
        <taxon>Eukaryota</taxon>
        <taxon>Metazoa</taxon>
        <taxon>Chordata</taxon>
        <taxon>Craniata</taxon>
        <taxon>Vertebrata</taxon>
        <taxon>Euteleostomi</taxon>
        <taxon>Actinopterygii</taxon>
        <taxon>Neopterygii</taxon>
        <taxon>Teleostei</taxon>
        <taxon>Neoteleostei</taxon>
        <taxon>Acanthomorphata</taxon>
        <taxon>Ovalentaria</taxon>
        <taxon>Atherinomorphae</taxon>
        <taxon>Cyprinodontiformes</taxon>
        <taxon>Poeciliidae</taxon>
        <taxon>Poeciliinae</taxon>
        <taxon>Poeciliopsis</taxon>
    </lineage>
</organism>
<dbReference type="EMBL" id="GBYX01475874">
    <property type="protein sequence ID" value="JAO05803.1"/>
    <property type="molecule type" value="Transcribed_RNA"/>
</dbReference>
<sequence>MTECKNKEGLLQRNSQQMKSWLPQPEGKHSGVFLQAELHHLSTEAGESSKKRQRHHVALWSETQSHRNITAETEKWKQAIFRSKQNVFHQNKRIPLTKSEKKMNITRCKAQ</sequence>
<evidence type="ECO:0000313" key="2">
    <source>
        <dbReference type="EMBL" id="JAO05803.1"/>
    </source>
</evidence>
<gene>
    <name evidence="2" type="primary">PPUP8428</name>
</gene>
<accession>A0A0S7ER07</accession>